<dbReference type="Proteomes" id="UP001560573">
    <property type="component" value="Unassembled WGS sequence"/>
</dbReference>
<reference evidence="1 2" key="1">
    <citation type="submission" date="2023-07" db="EMBL/GenBank/DDBJ databases">
        <authorList>
            <person name="Lian W.-H."/>
        </authorList>
    </citation>
    <scope>NUCLEOTIDE SEQUENCE [LARGE SCALE GENOMIC DNA]</scope>
    <source>
        <strain evidence="1 2">SYSU DXS3180</strain>
    </source>
</reference>
<name>A0ABV3ZK27_9BACT</name>
<comment type="caution">
    <text evidence="1">The sequence shown here is derived from an EMBL/GenBank/DDBJ whole genome shotgun (WGS) entry which is preliminary data.</text>
</comment>
<dbReference type="EMBL" id="JAULBC010000008">
    <property type="protein sequence ID" value="MEX6690231.1"/>
    <property type="molecule type" value="Genomic_DNA"/>
</dbReference>
<accession>A0ABV3ZK27</accession>
<proteinExistence type="predicted"/>
<keyword evidence="2" id="KW-1185">Reference proteome</keyword>
<sequence>MIEVFKTNVINRTDADRLIEAIHKLYTEHKATFDLEDCDKILRVKSIGDVYADDIIELVKDFGFNAEVLPDELAPARSYFYYAGL</sequence>
<protein>
    <submittedName>
        <fullName evidence="1">Uncharacterized protein</fullName>
    </submittedName>
</protein>
<evidence type="ECO:0000313" key="1">
    <source>
        <dbReference type="EMBL" id="MEX6690231.1"/>
    </source>
</evidence>
<organism evidence="1 2">
    <name type="scientific">Danxiaibacter flavus</name>
    <dbReference type="NCBI Taxonomy" id="3049108"/>
    <lineage>
        <taxon>Bacteria</taxon>
        <taxon>Pseudomonadati</taxon>
        <taxon>Bacteroidota</taxon>
        <taxon>Chitinophagia</taxon>
        <taxon>Chitinophagales</taxon>
        <taxon>Chitinophagaceae</taxon>
        <taxon>Danxiaibacter</taxon>
    </lineage>
</organism>
<gene>
    <name evidence="1" type="ORF">QTN47_22165</name>
</gene>
<evidence type="ECO:0000313" key="2">
    <source>
        <dbReference type="Proteomes" id="UP001560573"/>
    </source>
</evidence>
<dbReference type="RefSeq" id="WP_369331646.1">
    <property type="nucleotide sequence ID" value="NZ_JAULBC010000008.1"/>
</dbReference>